<feature type="domain" description="Transposase IS116/IS110/IS902 C-terminal" evidence="3">
    <location>
        <begin position="253"/>
        <end position="295"/>
    </location>
</feature>
<evidence type="ECO:0000256" key="1">
    <source>
        <dbReference type="SAM" id="MobiDB-lite"/>
    </source>
</evidence>
<dbReference type="RefSeq" id="WP_168018037.1">
    <property type="nucleotide sequence ID" value="NZ_JAATEP010000049.1"/>
</dbReference>
<dbReference type="InterPro" id="IPR002525">
    <property type="entry name" value="Transp_IS110-like_N"/>
</dbReference>
<dbReference type="InterPro" id="IPR003346">
    <property type="entry name" value="Transposase_20"/>
</dbReference>
<dbReference type="EMBL" id="JAATEP010000049">
    <property type="protein sequence ID" value="NJP96442.1"/>
    <property type="molecule type" value="Genomic_DNA"/>
</dbReference>
<evidence type="ECO:0000259" key="2">
    <source>
        <dbReference type="Pfam" id="PF01548"/>
    </source>
</evidence>
<dbReference type="PANTHER" id="PTHR33055">
    <property type="entry name" value="TRANSPOSASE FOR INSERTION SEQUENCE ELEMENT IS1111A"/>
    <property type="match status" value="1"/>
</dbReference>
<feature type="region of interest" description="Disordered" evidence="1">
    <location>
        <begin position="296"/>
        <end position="337"/>
    </location>
</feature>
<gene>
    <name evidence="4" type="ORF">HCN51_44625</name>
</gene>
<name>A0ABX1BIX2_9ACTN</name>
<dbReference type="Pfam" id="PF01548">
    <property type="entry name" value="DEDD_Tnp_IS110"/>
    <property type="match status" value="1"/>
</dbReference>
<comment type="caution">
    <text evidence="4">The sequence shown here is derived from an EMBL/GenBank/DDBJ whole genome shotgun (WGS) entry which is preliminary data.</text>
</comment>
<accession>A0ABX1BIX2</accession>
<feature type="domain" description="Transposase IS110-like N-terminal" evidence="2">
    <location>
        <begin position="9"/>
        <end position="154"/>
    </location>
</feature>
<dbReference type="InterPro" id="IPR047650">
    <property type="entry name" value="Transpos_IS110"/>
</dbReference>
<evidence type="ECO:0000313" key="5">
    <source>
        <dbReference type="Proteomes" id="UP000696294"/>
    </source>
</evidence>
<dbReference type="NCBIfam" id="NF033542">
    <property type="entry name" value="transpos_IS110"/>
    <property type="match status" value="1"/>
</dbReference>
<organism evidence="4 5">
    <name type="scientific">Nonomuraea composti</name>
    <dbReference type="NCBI Taxonomy" id="2720023"/>
    <lineage>
        <taxon>Bacteria</taxon>
        <taxon>Bacillati</taxon>
        <taxon>Actinomycetota</taxon>
        <taxon>Actinomycetes</taxon>
        <taxon>Streptosporangiales</taxon>
        <taxon>Streptosporangiaceae</taxon>
        <taxon>Nonomuraea</taxon>
    </lineage>
</organism>
<proteinExistence type="predicted"/>
<dbReference type="Proteomes" id="UP000696294">
    <property type="component" value="Unassembled WGS sequence"/>
</dbReference>
<sequence>MEVVHPAVAGIDVHKKILWVAIRLPGEHRPFIRSYRTFWRALQKMAAELVELGVTDVAMESTGVYWWPVYHALAQTGRIELCVANAEHLKSVPGRKTDIRDCQWIAELHQFGLLRPSFIPAQNVAALRHRTRYRKKLIEVRTSEGQRLAKVLEDAGIKIDSVTSKLLCLSGRDMIEALIAGERDPHVLAGLARGVLRHKHEDLVAACDGRFTDTHAAMCRLHLDAYDHTTGKITELDGLVAEAATVFEPVITRLMTIVGIGRRTAEVIVAETGADMSRFPAPEQLAAWAGLAPATGSQRVNAGEPPPVRATNTSKPPWSKPPGAPPAPDPGSEPGCAAWYAASASSTPRRPRSPPPTRCYASAGWSWLEARTTAKTVATSTTGAKPARPTIWPPATKRLWNVSATRSP</sequence>
<feature type="compositionally biased region" description="Pro residues" evidence="1">
    <location>
        <begin position="318"/>
        <end position="331"/>
    </location>
</feature>
<protein>
    <submittedName>
        <fullName evidence="4">IS110 family transposase</fullName>
    </submittedName>
</protein>
<dbReference type="PANTHER" id="PTHR33055:SF15">
    <property type="entry name" value="TRANSPOSASE-RELATED"/>
    <property type="match status" value="1"/>
</dbReference>
<evidence type="ECO:0000259" key="3">
    <source>
        <dbReference type="Pfam" id="PF02371"/>
    </source>
</evidence>
<evidence type="ECO:0000313" key="4">
    <source>
        <dbReference type="EMBL" id="NJP96442.1"/>
    </source>
</evidence>
<reference evidence="4 5" key="1">
    <citation type="submission" date="2020-03" db="EMBL/GenBank/DDBJ databases">
        <title>WGS of actinomycetes isolated from Thailand.</title>
        <authorList>
            <person name="Thawai C."/>
        </authorList>
    </citation>
    <scope>NUCLEOTIDE SEQUENCE [LARGE SCALE GENOMIC DNA]</scope>
    <source>
        <strain evidence="4 5">FMUSA5-5</strain>
    </source>
</reference>
<dbReference type="Pfam" id="PF02371">
    <property type="entry name" value="Transposase_20"/>
    <property type="match status" value="1"/>
</dbReference>
<keyword evidence="5" id="KW-1185">Reference proteome</keyword>